<evidence type="ECO:0000259" key="5">
    <source>
        <dbReference type="SMART" id="SM00072"/>
    </source>
</evidence>
<dbReference type="InterPro" id="IPR036028">
    <property type="entry name" value="SH3-like_dom_sf"/>
</dbReference>
<dbReference type="Pfam" id="PF00625">
    <property type="entry name" value="Guanylate_kin"/>
    <property type="match status" value="1"/>
</dbReference>
<dbReference type="FunFam" id="3.40.50.300:FF:000432">
    <property type="entry name" value="Voltage-dependent L-type calcium channel subunit beta-1 isoform 1"/>
    <property type="match status" value="1"/>
</dbReference>
<keyword evidence="3" id="KW-0597">Phosphoprotein</keyword>
<dbReference type="SUPFAM" id="SSF50044">
    <property type="entry name" value="SH3-domain"/>
    <property type="match status" value="1"/>
</dbReference>
<evidence type="ECO:0000256" key="2">
    <source>
        <dbReference type="ARBA" id="ARBA00022443"/>
    </source>
</evidence>
<dbReference type="Gene3D" id="3.40.50.300">
    <property type="entry name" value="P-loop containing nucleotide triphosphate hydrolases"/>
    <property type="match status" value="1"/>
</dbReference>
<dbReference type="InterPro" id="IPR000584">
    <property type="entry name" value="VDCC_L_bsu"/>
</dbReference>
<proteinExistence type="inferred from homology"/>
<dbReference type="Proteomes" id="UP000472271">
    <property type="component" value="Chromosome 2"/>
</dbReference>
<evidence type="ECO:0000256" key="3">
    <source>
        <dbReference type="ARBA" id="ARBA00022553"/>
    </source>
</evidence>
<feature type="compositionally biased region" description="Low complexity" evidence="4">
    <location>
        <begin position="417"/>
        <end position="428"/>
    </location>
</feature>
<feature type="domain" description="Guanylate kinase/L-type calcium channel beta subunit" evidence="5">
    <location>
        <begin position="148"/>
        <end position="329"/>
    </location>
</feature>
<comment type="similarity">
    <text evidence="1">Belongs to the calcium channel beta subunit family.</text>
</comment>
<evidence type="ECO:0000256" key="4">
    <source>
        <dbReference type="SAM" id="MobiDB-lite"/>
    </source>
</evidence>
<dbReference type="InterPro" id="IPR027417">
    <property type="entry name" value="P-loop_NTPase"/>
</dbReference>
<dbReference type="Gene3D" id="3.30.1310.30">
    <property type="match status" value="1"/>
</dbReference>
<reference evidence="6" key="1">
    <citation type="submission" date="2019-06" db="EMBL/GenBank/DDBJ databases">
        <authorList>
            <consortium name="Wellcome Sanger Institute Data Sharing"/>
        </authorList>
    </citation>
    <scope>NUCLEOTIDE SEQUENCE [LARGE SCALE GENOMIC DNA]</scope>
</reference>
<dbReference type="PRINTS" id="PR01626">
    <property type="entry name" value="LCACHANNELB"/>
</dbReference>
<reference evidence="6" key="2">
    <citation type="submission" date="2025-08" db="UniProtKB">
        <authorList>
            <consortium name="Ensembl"/>
        </authorList>
    </citation>
    <scope>IDENTIFICATION</scope>
</reference>
<feature type="region of interest" description="Disordered" evidence="4">
    <location>
        <begin position="355"/>
        <end position="450"/>
    </location>
</feature>
<dbReference type="InterPro" id="IPR008145">
    <property type="entry name" value="GK/Ca_channel_bsu"/>
</dbReference>
<feature type="compositionally biased region" description="Polar residues" evidence="4">
    <location>
        <begin position="19"/>
        <end position="44"/>
    </location>
</feature>
<dbReference type="InterPro" id="IPR046937">
    <property type="entry name" value="CAB1-4_N_A-dom"/>
</dbReference>
<sequence>MNVNRGTYSRRSRLKRSDGSTTSTSFILRQGSADSYTSRPSDSDVSLEEEREVRQEREQQAAIQLERAKKFNNDWWIGRLVKEGCEIGFIPSPLKLENIRLQQEQKRGRVQGKSGGNSSSSVEDEVSASIRPLISSTEHIPPYDVVPSMRPVVLVGPSLKGYEVTDMMQKALFDFLKHRFDGRISITRVTADISLAKRSVLNNPSKRAIIERSNTRSSLAEVQSEIERIFELARSLQLVVLDADTINHPAQLLKTSLAPIIVHVKVSSPKVLQRLVKSRGKSQSKHLNVQLVAADKLAQCPPEMFDIILDENQLEDACEHLAEYLEAYWKATHTSMATPLNPLLGRNLGPTTLTPYPTSISGLQSQRMRQSNHTGDHSTPNERRNLMTSDENYHNERAHKGRNRMSSGSQHSREQQDPYQDYQDPYQDAYKPHRNRSSPGSYSHDSRHRL</sequence>
<feature type="region of interest" description="Disordered" evidence="4">
    <location>
        <begin position="105"/>
        <end position="126"/>
    </location>
</feature>
<reference evidence="6" key="3">
    <citation type="submission" date="2025-09" db="UniProtKB">
        <authorList>
            <consortium name="Ensembl"/>
        </authorList>
    </citation>
    <scope>IDENTIFICATION</scope>
</reference>
<dbReference type="SMART" id="SM00072">
    <property type="entry name" value="GuKc"/>
    <property type="match status" value="1"/>
</dbReference>
<evidence type="ECO:0000256" key="1">
    <source>
        <dbReference type="ARBA" id="ARBA00010836"/>
    </source>
</evidence>
<dbReference type="Gene3D" id="2.30.30.40">
    <property type="entry name" value="SH3 Domains"/>
    <property type="match status" value="1"/>
</dbReference>
<feature type="compositionally biased region" description="Polar residues" evidence="4">
    <location>
        <begin position="355"/>
        <end position="373"/>
    </location>
</feature>
<dbReference type="Pfam" id="PF12052">
    <property type="entry name" value="VGCC_beta4Aa_N"/>
    <property type="match status" value="1"/>
</dbReference>
<dbReference type="SUPFAM" id="SSF52540">
    <property type="entry name" value="P-loop containing nucleoside triphosphate hydrolases"/>
    <property type="match status" value="1"/>
</dbReference>
<evidence type="ECO:0000313" key="6">
    <source>
        <dbReference type="Ensembl" id="ENSSORP00005039943.1"/>
    </source>
</evidence>
<dbReference type="PANTHER" id="PTHR11824">
    <property type="entry name" value="VOLTAGE-DEPENDENT CALCIUM CHANNEL BETA SUBUNIT"/>
    <property type="match status" value="1"/>
</dbReference>
<dbReference type="GO" id="GO:0005245">
    <property type="term" value="F:voltage-gated calcium channel activity"/>
    <property type="evidence" value="ECO:0007669"/>
    <property type="project" value="InterPro"/>
</dbReference>
<dbReference type="AlphaFoldDB" id="A0A673BHW6"/>
<feature type="region of interest" description="Disordered" evidence="4">
    <location>
        <begin position="1"/>
        <end position="54"/>
    </location>
</feature>
<dbReference type="Ensembl" id="ENSSORT00005040979.1">
    <property type="protein sequence ID" value="ENSSORP00005039943.1"/>
    <property type="gene ID" value="ENSSORG00005015795.1"/>
</dbReference>
<gene>
    <name evidence="6" type="primary">LOC115434161</name>
</gene>
<dbReference type="GO" id="GO:0005891">
    <property type="term" value="C:voltage-gated calcium channel complex"/>
    <property type="evidence" value="ECO:0007669"/>
    <property type="project" value="InterPro"/>
</dbReference>
<keyword evidence="7" id="KW-1185">Reference proteome</keyword>
<organism evidence="6 7">
    <name type="scientific">Sphaeramia orbicularis</name>
    <name type="common">orbiculate cardinalfish</name>
    <dbReference type="NCBI Taxonomy" id="375764"/>
    <lineage>
        <taxon>Eukaryota</taxon>
        <taxon>Metazoa</taxon>
        <taxon>Chordata</taxon>
        <taxon>Craniata</taxon>
        <taxon>Vertebrata</taxon>
        <taxon>Euteleostomi</taxon>
        <taxon>Actinopterygii</taxon>
        <taxon>Neopterygii</taxon>
        <taxon>Teleostei</taxon>
        <taxon>Neoteleostei</taxon>
        <taxon>Acanthomorphata</taxon>
        <taxon>Gobiaria</taxon>
        <taxon>Kurtiformes</taxon>
        <taxon>Apogonoidei</taxon>
        <taxon>Apogonidae</taxon>
        <taxon>Apogoninae</taxon>
        <taxon>Sphaeramia</taxon>
    </lineage>
</organism>
<feature type="compositionally biased region" description="Basic and acidic residues" evidence="4">
    <location>
        <begin position="374"/>
        <end position="398"/>
    </location>
</feature>
<protein>
    <submittedName>
        <fullName evidence="6">Calcium channel, voltage-dependent, beta 4b subunit</fullName>
    </submittedName>
</protein>
<keyword evidence="2" id="KW-0728">SH3 domain</keyword>
<name>A0A673BHW6_9TELE</name>
<accession>A0A673BHW6</accession>
<evidence type="ECO:0000313" key="7">
    <source>
        <dbReference type="Proteomes" id="UP000472271"/>
    </source>
</evidence>